<comment type="caution">
    <text evidence="1">The sequence shown here is derived from an EMBL/GenBank/DDBJ whole genome shotgun (WGS) entry which is preliminary data.</text>
</comment>
<dbReference type="RefSeq" id="WP_184952512.1">
    <property type="nucleotide sequence ID" value="NZ_BOMC01000053.1"/>
</dbReference>
<accession>A0A7W7CUY9</accession>
<dbReference type="EMBL" id="JACHMF010000001">
    <property type="protein sequence ID" value="MBB4693950.1"/>
    <property type="molecule type" value="Genomic_DNA"/>
</dbReference>
<sequence>MGMKNHVLGLVVHPRNDVSDSVATVLGLAREHGVRVVAKPSDAVRLEGVEPMADEELATTTPGL</sequence>
<evidence type="ECO:0000313" key="1">
    <source>
        <dbReference type="EMBL" id="MBB4693950.1"/>
    </source>
</evidence>
<organism evidence="1 2">
    <name type="scientific">Paractinoplanes abujensis</name>
    <dbReference type="NCBI Taxonomy" id="882441"/>
    <lineage>
        <taxon>Bacteria</taxon>
        <taxon>Bacillati</taxon>
        <taxon>Actinomycetota</taxon>
        <taxon>Actinomycetes</taxon>
        <taxon>Micromonosporales</taxon>
        <taxon>Micromonosporaceae</taxon>
        <taxon>Paractinoplanes</taxon>
    </lineage>
</organism>
<dbReference type="AlphaFoldDB" id="A0A7W7CUY9"/>
<evidence type="ECO:0000313" key="2">
    <source>
        <dbReference type="Proteomes" id="UP000542742"/>
    </source>
</evidence>
<keyword evidence="2" id="KW-1185">Reference proteome</keyword>
<name>A0A7W7CUY9_9ACTN</name>
<proteinExistence type="predicted"/>
<protein>
    <submittedName>
        <fullName evidence="1">Uncharacterized protein</fullName>
    </submittedName>
</protein>
<gene>
    <name evidence="1" type="ORF">BKA14_004098</name>
</gene>
<reference evidence="1 2" key="1">
    <citation type="submission" date="2020-08" db="EMBL/GenBank/DDBJ databases">
        <title>Sequencing the genomes of 1000 actinobacteria strains.</title>
        <authorList>
            <person name="Klenk H.-P."/>
        </authorList>
    </citation>
    <scope>NUCLEOTIDE SEQUENCE [LARGE SCALE GENOMIC DNA]</scope>
    <source>
        <strain evidence="1 2">DSM 45518</strain>
    </source>
</reference>
<dbReference type="Proteomes" id="UP000542742">
    <property type="component" value="Unassembled WGS sequence"/>
</dbReference>